<dbReference type="AlphaFoldDB" id="A0A480A6C8"/>
<dbReference type="RefSeq" id="WP_162501887.1">
    <property type="nucleotide sequence ID" value="NZ_BJCE01000098.1"/>
</dbReference>
<organism evidence="1 2">
    <name type="scientific">Sphaerospermopsis reniformis</name>
    <dbReference type="NCBI Taxonomy" id="531300"/>
    <lineage>
        <taxon>Bacteria</taxon>
        <taxon>Bacillati</taxon>
        <taxon>Cyanobacteriota</taxon>
        <taxon>Cyanophyceae</taxon>
        <taxon>Nostocales</taxon>
        <taxon>Aphanizomenonaceae</taxon>
        <taxon>Sphaerospermopsis</taxon>
    </lineage>
</organism>
<evidence type="ECO:0000313" key="1">
    <source>
        <dbReference type="EMBL" id="GCL37804.1"/>
    </source>
</evidence>
<name>A0A480A6C8_9CYAN</name>
<reference evidence="2" key="1">
    <citation type="submission" date="2019-02" db="EMBL/GenBank/DDBJ databases">
        <title>Draft genome sequence of Sphaerospermopsis reniformis NIES-1949.</title>
        <authorList>
            <person name="Yamaguchi H."/>
            <person name="Suzuki S."/>
            <person name="Kawachi M."/>
        </authorList>
    </citation>
    <scope>NUCLEOTIDE SEQUENCE [LARGE SCALE GENOMIC DNA]</scope>
    <source>
        <strain evidence="2">NIES-1949</strain>
    </source>
</reference>
<comment type="caution">
    <text evidence="1">The sequence shown here is derived from an EMBL/GenBank/DDBJ whole genome shotgun (WGS) entry which is preliminary data.</text>
</comment>
<keyword evidence="2" id="KW-1185">Reference proteome</keyword>
<proteinExistence type="predicted"/>
<accession>A0A480A6C8</accession>
<sequence>MSKFATQPTGWQDANVKSETSVYLIDVVEAFAKKRPVQINSISTRAELFDLPY</sequence>
<dbReference type="EMBL" id="BJCE01000098">
    <property type="protein sequence ID" value="GCL37804.1"/>
    <property type="molecule type" value="Genomic_DNA"/>
</dbReference>
<protein>
    <submittedName>
        <fullName evidence="1">Uncharacterized protein</fullName>
    </submittedName>
</protein>
<dbReference type="Proteomes" id="UP000300142">
    <property type="component" value="Unassembled WGS sequence"/>
</dbReference>
<evidence type="ECO:0000313" key="2">
    <source>
        <dbReference type="Proteomes" id="UP000300142"/>
    </source>
</evidence>
<gene>
    <name evidence="1" type="ORF">SR1949_29160</name>
</gene>